<protein>
    <submittedName>
        <fullName evidence="1">Uncharacterized protein</fullName>
    </submittedName>
</protein>
<accession>A0A0L6UYR7</accession>
<keyword evidence="2" id="KW-1185">Reference proteome</keyword>
<dbReference type="VEuPathDB" id="FungiDB:VP01_3182g1"/>
<reference evidence="1 2" key="1">
    <citation type="submission" date="2015-08" db="EMBL/GenBank/DDBJ databases">
        <title>Next Generation Sequencing and Analysis of the Genome of Puccinia sorghi L Schw, the Causal Agent of Maize Common Rust.</title>
        <authorList>
            <person name="Rochi L."/>
            <person name="Burguener G."/>
            <person name="Darino M."/>
            <person name="Turjanski A."/>
            <person name="Kreff E."/>
            <person name="Dieguez M.J."/>
            <person name="Sacco F."/>
        </authorList>
    </citation>
    <scope>NUCLEOTIDE SEQUENCE [LARGE SCALE GENOMIC DNA]</scope>
    <source>
        <strain evidence="1 2">RO10H11247</strain>
    </source>
</reference>
<dbReference type="Proteomes" id="UP000037035">
    <property type="component" value="Unassembled WGS sequence"/>
</dbReference>
<evidence type="ECO:0000313" key="2">
    <source>
        <dbReference type="Proteomes" id="UP000037035"/>
    </source>
</evidence>
<proteinExistence type="predicted"/>
<name>A0A0L6UYR7_9BASI</name>
<evidence type="ECO:0000313" key="1">
    <source>
        <dbReference type="EMBL" id="KNZ53624.1"/>
    </source>
</evidence>
<comment type="caution">
    <text evidence="1">The sequence shown here is derived from an EMBL/GenBank/DDBJ whole genome shotgun (WGS) entry which is preliminary data.</text>
</comment>
<dbReference type="EMBL" id="LAVV01008149">
    <property type="protein sequence ID" value="KNZ53624.1"/>
    <property type="molecule type" value="Genomic_DNA"/>
</dbReference>
<dbReference type="AlphaFoldDB" id="A0A0L6UYR7"/>
<organism evidence="1 2">
    <name type="scientific">Puccinia sorghi</name>
    <dbReference type="NCBI Taxonomy" id="27349"/>
    <lineage>
        <taxon>Eukaryota</taxon>
        <taxon>Fungi</taxon>
        <taxon>Dikarya</taxon>
        <taxon>Basidiomycota</taxon>
        <taxon>Pucciniomycotina</taxon>
        <taxon>Pucciniomycetes</taxon>
        <taxon>Pucciniales</taxon>
        <taxon>Pucciniaceae</taxon>
        <taxon>Puccinia</taxon>
    </lineage>
</organism>
<sequence>MRVFFLLVGKLYFRGYNTLPLDGERRMHKMMMNIGGIKPALQIARDGEASQRVDYKEGRGGTDVQWLADKRDKLGLMNPLHETMGAVAMPGCRGLRHIRWRPSTSPPQIKTHGDYSSIALLHLSASSERVPLPCLDKKGLLNRVHKAGKRQDISGGRRVYAFLVLVVPVLHPFPHFLSHLHTTGTVHPLATLSILRRPYLLSSSLHVLRVSYCSHWHGSLQKKLAQLPVVDMWHAPAKLPSKLHLFACVDVLAQSLCTPGKKRWNLHGGSLTYPGLIPSLSTSVSLMYPSCISPVSLLHLSCIPNCICVSIYFNILPSNTINF</sequence>
<gene>
    <name evidence="1" type="ORF">VP01_3182g1</name>
</gene>